<evidence type="ECO:0000256" key="1">
    <source>
        <dbReference type="SAM" id="MobiDB-lite"/>
    </source>
</evidence>
<dbReference type="OrthoDB" id="3246591at2"/>
<dbReference type="AlphaFoldDB" id="A0A543HTQ6"/>
<keyword evidence="4" id="KW-1185">Reference proteome</keyword>
<evidence type="ECO:0000313" key="4">
    <source>
        <dbReference type="Proteomes" id="UP000316747"/>
    </source>
</evidence>
<accession>A0A543HTQ6</accession>
<sequence length="544" mass="57744">MPPSSSRSSARSATRTSSTTPVGLPVHQLVGTLGGGLLTVVVEAGQATIDDVTLAEPGSGVYGQAGDLLLGVGVDRAADAAALLQGAAAVGCTAVVLRRVATRSTQVRAAAARFGVGLVELADHASWAHVVWLLRGVLDRAASGPSLRAEGPVLDELFALADACAALVDAPVTIEDTQSRVLAYSSTQDVADPARVSTIVGRRVPDEVIASLRGRGVFRRLARSEEPFFVTAGRGLRARLVVPVRAGTEWLGSIWAVVDEEPAEPVLRSLRQTASVVALHLLRMRSQADLARRVMSDRLRAVLSGDVVEAEGWLPPPPWRVVVLAGAHDGPGATAGSPARVDPERELDVWESAARRRSWRQPLLSIVDGVPLTLVRDAPGDSSPGTWEWLLAVVEEVAATTPTATASAGGSVGRPVELDRSRREATEVQRLREAGRITGTTTTVEHAWAAVTTARALGGIWTEELLGPVGALQAHDAAHQTAYLETVAAWLDHPGDPREAARTLHVHPNTLRYRMTRMSDVVDLDLHDPETRLALRLQLRALGH</sequence>
<feature type="region of interest" description="Disordered" evidence="1">
    <location>
        <begin position="1"/>
        <end position="22"/>
    </location>
</feature>
<feature type="region of interest" description="Disordered" evidence="1">
    <location>
        <begin position="404"/>
        <end position="424"/>
    </location>
</feature>
<comment type="caution">
    <text evidence="3">The sequence shown here is derived from an EMBL/GenBank/DDBJ whole genome shotgun (WGS) entry which is preliminary data.</text>
</comment>
<dbReference type="Pfam" id="PF13556">
    <property type="entry name" value="HTH_30"/>
    <property type="match status" value="1"/>
</dbReference>
<dbReference type="Proteomes" id="UP000316747">
    <property type="component" value="Unassembled WGS sequence"/>
</dbReference>
<organism evidence="3 4">
    <name type="scientific">Humibacillus xanthopallidus</name>
    <dbReference type="NCBI Taxonomy" id="412689"/>
    <lineage>
        <taxon>Bacteria</taxon>
        <taxon>Bacillati</taxon>
        <taxon>Actinomycetota</taxon>
        <taxon>Actinomycetes</taxon>
        <taxon>Micrococcales</taxon>
        <taxon>Intrasporangiaceae</taxon>
        <taxon>Humibacillus</taxon>
    </lineage>
</organism>
<protein>
    <submittedName>
        <fullName evidence="3">DNA-binding PucR family transcriptional regulator</fullName>
    </submittedName>
</protein>
<dbReference type="PANTHER" id="PTHR33744">
    <property type="entry name" value="CARBOHYDRATE DIACID REGULATOR"/>
    <property type="match status" value="1"/>
</dbReference>
<dbReference type="EMBL" id="VFPM01000002">
    <property type="protein sequence ID" value="TQM61670.1"/>
    <property type="molecule type" value="Genomic_DNA"/>
</dbReference>
<feature type="domain" description="PucR C-terminal helix-turn-helix" evidence="2">
    <location>
        <begin position="483"/>
        <end position="541"/>
    </location>
</feature>
<dbReference type="InterPro" id="IPR025736">
    <property type="entry name" value="PucR_C-HTH_dom"/>
</dbReference>
<dbReference type="GO" id="GO:0003677">
    <property type="term" value="F:DNA binding"/>
    <property type="evidence" value="ECO:0007669"/>
    <property type="project" value="UniProtKB-KW"/>
</dbReference>
<name>A0A543HTQ6_9MICO</name>
<dbReference type="RefSeq" id="WP_141843434.1">
    <property type="nucleotide sequence ID" value="NZ_VFPM01000002.1"/>
</dbReference>
<dbReference type="PANTHER" id="PTHR33744:SF17">
    <property type="entry name" value="CONSERVED PROTEIN"/>
    <property type="match status" value="1"/>
</dbReference>
<dbReference type="InterPro" id="IPR042070">
    <property type="entry name" value="PucR_C-HTH_sf"/>
</dbReference>
<proteinExistence type="predicted"/>
<keyword evidence="3" id="KW-0238">DNA-binding</keyword>
<dbReference type="InterPro" id="IPR051448">
    <property type="entry name" value="CdaR-like_regulators"/>
</dbReference>
<evidence type="ECO:0000259" key="2">
    <source>
        <dbReference type="Pfam" id="PF13556"/>
    </source>
</evidence>
<evidence type="ECO:0000313" key="3">
    <source>
        <dbReference type="EMBL" id="TQM61670.1"/>
    </source>
</evidence>
<feature type="compositionally biased region" description="Low complexity" evidence="1">
    <location>
        <begin position="1"/>
        <end position="20"/>
    </location>
</feature>
<dbReference type="Gene3D" id="1.10.10.2840">
    <property type="entry name" value="PucR C-terminal helix-turn-helix domain"/>
    <property type="match status" value="1"/>
</dbReference>
<gene>
    <name evidence="3" type="ORF">FBY41_1681</name>
</gene>
<reference evidence="3 4" key="1">
    <citation type="submission" date="2019-06" db="EMBL/GenBank/DDBJ databases">
        <title>Genome sequencing of plant associated microbes to promote plant fitness in Sorghum bicolor and Oryza sativa.</title>
        <authorList>
            <person name="Coleman-Derr D."/>
        </authorList>
    </citation>
    <scope>NUCLEOTIDE SEQUENCE [LARGE SCALE GENOMIC DNA]</scope>
    <source>
        <strain evidence="3 4">KV-663</strain>
    </source>
</reference>